<reference evidence="2 3" key="1">
    <citation type="submission" date="2019-02" db="EMBL/GenBank/DDBJ databases">
        <title>Genomic Encyclopedia of Archaeal and Bacterial Type Strains, Phase II (KMG-II): from individual species to whole genera.</title>
        <authorList>
            <person name="Goeker M."/>
        </authorList>
    </citation>
    <scope>NUCLEOTIDE SEQUENCE [LARGE SCALE GENOMIC DNA]</scope>
    <source>
        <strain evidence="2 3">DSM 18101</strain>
    </source>
</reference>
<evidence type="ECO:0000256" key="1">
    <source>
        <dbReference type="SAM" id="SignalP"/>
    </source>
</evidence>
<proteinExistence type="predicted"/>
<dbReference type="AlphaFoldDB" id="A0A4Q7XXI6"/>
<name>A0A4Q7XXI6_9BACT</name>
<evidence type="ECO:0000313" key="3">
    <source>
        <dbReference type="Proteomes" id="UP000292958"/>
    </source>
</evidence>
<feature type="chain" id="PRO_5021029255" evidence="1">
    <location>
        <begin position="26"/>
        <end position="226"/>
    </location>
</feature>
<comment type="caution">
    <text evidence="2">The sequence shown here is derived from an EMBL/GenBank/DDBJ whole genome shotgun (WGS) entry which is preliminary data.</text>
</comment>
<sequence>MKQHRRTAIYLAGILFLGLSEASYAQSGGTTVRDLPFSANEWITKTSTAADGTVNVTTQQIVVARSSDGTVRREIHEASSGPNRVIGRPIVLVSILNEDTKTNKATFKGKAAVTAMDTSRLQSISASKNSTARASTSSAGREISKLNGLEALVHRAQYSVPASDPNTKASTVTSELWYSPELHATLKSSISDSSGVTVVTVLDDIHRQEPDASLFRVGTEATTAQK</sequence>
<keyword evidence="1" id="KW-0732">Signal</keyword>
<feature type="signal peptide" evidence="1">
    <location>
        <begin position="1"/>
        <end position="25"/>
    </location>
</feature>
<dbReference type="OrthoDB" id="115149at2"/>
<protein>
    <submittedName>
        <fullName evidence="2">Uncharacterized protein</fullName>
    </submittedName>
</protein>
<gene>
    <name evidence="2" type="ORF">BDD14_6598</name>
</gene>
<dbReference type="EMBL" id="SHKW01000008">
    <property type="protein sequence ID" value="RZU29010.1"/>
    <property type="molecule type" value="Genomic_DNA"/>
</dbReference>
<dbReference type="Proteomes" id="UP000292958">
    <property type="component" value="Unassembled WGS sequence"/>
</dbReference>
<keyword evidence="3" id="KW-1185">Reference proteome</keyword>
<accession>A0A4Q7XXI6</accession>
<evidence type="ECO:0000313" key="2">
    <source>
        <dbReference type="EMBL" id="RZU29010.1"/>
    </source>
</evidence>
<organism evidence="2 3">
    <name type="scientific">Edaphobacter modestus</name>
    <dbReference type="NCBI Taxonomy" id="388466"/>
    <lineage>
        <taxon>Bacteria</taxon>
        <taxon>Pseudomonadati</taxon>
        <taxon>Acidobacteriota</taxon>
        <taxon>Terriglobia</taxon>
        <taxon>Terriglobales</taxon>
        <taxon>Acidobacteriaceae</taxon>
        <taxon>Edaphobacter</taxon>
    </lineage>
</organism>
<dbReference type="RefSeq" id="WP_130425444.1">
    <property type="nucleotide sequence ID" value="NZ_SHKW01000008.1"/>
</dbReference>